<protein>
    <submittedName>
        <fullName evidence="2">Uncharacterized protein</fullName>
    </submittedName>
</protein>
<keyword evidence="3" id="KW-1185">Reference proteome</keyword>
<accession>A0ABR3MJP3</accession>
<organism evidence="2 3">
    <name type="scientific">Cirrhinus molitorella</name>
    <name type="common">mud carp</name>
    <dbReference type="NCBI Taxonomy" id="172907"/>
    <lineage>
        <taxon>Eukaryota</taxon>
        <taxon>Metazoa</taxon>
        <taxon>Chordata</taxon>
        <taxon>Craniata</taxon>
        <taxon>Vertebrata</taxon>
        <taxon>Euteleostomi</taxon>
        <taxon>Actinopterygii</taxon>
        <taxon>Neopterygii</taxon>
        <taxon>Teleostei</taxon>
        <taxon>Ostariophysi</taxon>
        <taxon>Cypriniformes</taxon>
        <taxon>Cyprinidae</taxon>
        <taxon>Labeoninae</taxon>
        <taxon>Labeonini</taxon>
        <taxon>Cirrhinus</taxon>
    </lineage>
</organism>
<proteinExistence type="predicted"/>
<evidence type="ECO:0000313" key="3">
    <source>
        <dbReference type="Proteomes" id="UP001558613"/>
    </source>
</evidence>
<comment type="caution">
    <text evidence="2">The sequence shown here is derived from an EMBL/GenBank/DDBJ whole genome shotgun (WGS) entry which is preliminary data.</text>
</comment>
<gene>
    <name evidence="2" type="ORF">QQF64_004906</name>
</gene>
<dbReference type="Proteomes" id="UP001558613">
    <property type="component" value="Unassembled WGS sequence"/>
</dbReference>
<name>A0ABR3MJP3_9TELE</name>
<evidence type="ECO:0000313" key="2">
    <source>
        <dbReference type="EMBL" id="KAL1264551.1"/>
    </source>
</evidence>
<reference evidence="2 3" key="1">
    <citation type="submission" date="2023-09" db="EMBL/GenBank/DDBJ databases">
        <authorList>
            <person name="Wang M."/>
        </authorList>
    </citation>
    <scope>NUCLEOTIDE SEQUENCE [LARGE SCALE GENOMIC DNA]</scope>
    <source>
        <strain evidence="2">GT-2023</strain>
        <tissue evidence="2">Liver</tissue>
    </source>
</reference>
<evidence type="ECO:0000256" key="1">
    <source>
        <dbReference type="SAM" id="MobiDB-lite"/>
    </source>
</evidence>
<feature type="compositionally biased region" description="Basic and acidic residues" evidence="1">
    <location>
        <begin position="65"/>
        <end position="75"/>
    </location>
</feature>
<dbReference type="EMBL" id="JAYMGO010000012">
    <property type="protein sequence ID" value="KAL1264551.1"/>
    <property type="molecule type" value="Genomic_DNA"/>
</dbReference>
<sequence>MARSEWSFGSAAWLFHRAPHSWGGKALVLAVNHSYQGVRRVGALQIEEEGGSRKPTPGAKKRSKHPEEKKEERRGRIALRHSFKRRPLSIAHGSNSAVFKHAGRIDGLSIIELTLKAAFHDK</sequence>
<feature type="region of interest" description="Disordered" evidence="1">
    <location>
        <begin position="43"/>
        <end position="78"/>
    </location>
</feature>